<sequence length="268" mass="29150">MSSNDVPSIHVSQLAGVVDAGSSPLDAPAPAFVSRNSQDLGLPSSRSSFTRVEHDDEQRTAQPASHDTVDPLIALPTLVPTAATITAADTQALSLAVTIPDDHQELKSTPESTSLPELSENEPVPQMPQTYLTFLLISGKRRTMSFEPDTSIGRVKELVWNSWPADWQDDRPPAPSYLRVLYLGRMLQDDETLSNLKLVTYTPQQRPSSPSCPGPTPTIVHLSIRPYPPPGEGDAIKKKKKRVPDEPIPSNEPDVPNDDAGCCRCIIC</sequence>
<dbReference type="PROSITE" id="PS50053">
    <property type="entry name" value="UBIQUITIN_2"/>
    <property type="match status" value="1"/>
</dbReference>
<dbReference type="PANTHER" id="PTHR13169">
    <property type="entry name" value="UBIQUITIN-LIKE PROTEIN 3 HCG-1 PROTEIN"/>
    <property type="match status" value="1"/>
</dbReference>
<gene>
    <name evidence="3" type="ORF">HYPSUDRAFT_36159</name>
</gene>
<dbReference type="InterPro" id="IPR040015">
    <property type="entry name" value="UBL3-like"/>
</dbReference>
<dbReference type="InterPro" id="IPR029071">
    <property type="entry name" value="Ubiquitin-like_domsf"/>
</dbReference>
<dbReference type="OMA" id="WRQDWES"/>
<dbReference type="InterPro" id="IPR000626">
    <property type="entry name" value="Ubiquitin-like_dom"/>
</dbReference>
<feature type="region of interest" description="Disordered" evidence="1">
    <location>
        <begin position="103"/>
        <end position="124"/>
    </location>
</feature>
<evidence type="ECO:0000259" key="2">
    <source>
        <dbReference type="PROSITE" id="PS50053"/>
    </source>
</evidence>
<dbReference type="Pfam" id="PF13881">
    <property type="entry name" value="Rad60-SLD_2"/>
    <property type="match status" value="1"/>
</dbReference>
<dbReference type="EMBL" id="KN817526">
    <property type="protein sequence ID" value="KJA26975.1"/>
    <property type="molecule type" value="Genomic_DNA"/>
</dbReference>
<proteinExistence type="predicted"/>
<dbReference type="Gene3D" id="3.10.20.90">
    <property type="entry name" value="Phosphatidylinositol 3-kinase Catalytic Subunit, Chain A, domain 1"/>
    <property type="match status" value="1"/>
</dbReference>
<dbReference type="OrthoDB" id="1043111at2759"/>
<dbReference type="InterPro" id="IPR039540">
    <property type="entry name" value="UBL3-like_ubiquitin_dom"/>
</dbReference>
<evidence type="ECO:0000313" key="4">
    <source>
        <dbReference type="Proteomes" id="UP000054270"/>
    </source>
</evidence>
<dbReference type="AlphaFoldDB" id="A0A0D2Q5W5"/>
<reference evidence="4" key="1">
    <citation type="submission" date="2014-04" db="EMBL/GenBank/DDBJ databases">
        <title>Evolutionary Origins and Diversification of the Mycorrhizal Mutualists.</title>
        <authorList>
            <consortium name="DOE Joint Genome Institute"/>
            <consortium name="Mycorrhizal Genomics Consortium"/>
            <person name="Kohler A."/>
            <person name="Kuo A."/>
            <person name="Nagy L.G."/>
            <person name="Floudas D."/>
            <person name="Copeland A."/>
            <person name="Barry K.W."/>
            <person name="Cichocki N."/>
            <person name="Veneault-Fourrey C."/>
            <person name="LaButti K."/>
            <person name="Lindquist E.A."/>
            <person name="Lipzen A."/>
            <person name="Lundell T."/>
            <person name="Morin E."/>
            <person name="Murat C."/>
            <person name="Riley R."/>
            <person name="Ohm R."/>
            <person name="Sun H."/>
            <person name="Tunlid A."/>
            <person name="Henrissat B."/>
            <person name="Grigoriev I.V."/>
            <person name="Hibbett D.S."/>
            <person name="Martin F."/>
        </authorList>
    </citation>
    <scope>NUCLEOTIDE SEQUENCE [LARGE SCALE GENOMIC DNA]</scope>
    <source>
        <strain evidence="4">FD-334 SS-4</strain>
    </source>
</reference>
<dbReference type="Proteomes" id="UP000054270">
    <property type="component" value="Unassembled WGS sequence"/>
</dbReference>
<feature type="region of interest" description="Disordered" evidence="1">
    <location>
        <begin position="19"/>
        <end position="66"/>
    </location>
</feature>
<evidence type="ECO:0000313" key="3">
    <source>
        <dbReference type="EMBL" id="KJA26975.1"/>
    </source>
</evidence>
<protein>
    <recommendedName>
        <fullName evidence="2">Ubiquitin-like domain-containing protein</fullName>
    </recommendedName>
</protein>
<evidence type="ECO:0000256" key="1">
    <source>
        <dbReference type="SAM" id="MobiDB-lite"/>
    </source>
</evidence>
<dbReference type="PANTHER" id="PTHR13169:SF0">
    <property type="entry name" value="UBIQUITIN-LIKE PROTEIN 3"/>
    <property type="match status" value="1"/>
</dbReference>
<organism evidence="3 4">
    <name type="scientific">Hypholoma sublateritium (strain FD-334 SS-4)</name>
    <dbReference type="NCBI Taxonomy" id="945553"/>
    <lineage>
        <taxon>Eukaryota</taxon>
        <taxon>Fungi</taxon>
        <taxon>Dikarya</taxon>
        <taxon>Basidiomycota</taxon>
        <taxon>Agaricomycotina</taxon>
        <taxon>Agaricomycetes</taxon>
        <taxon>Agaricomycetidae</taxon>
        <taxon>Agaricales</taxon>
        <taxon>Agaricineae</taxon>
        <taxon>Strophariaceae</taxon>
        <taxon>Hypholoma</taxon>
    </lineage>
</organism>
<accession>A0A0D2Q5W5</accession>
<keyword evidence="4" id="KW-1185">Reference proteome</keyword>
<dbReference type="SUPFAM" id="SSF54236">
    <property type="entry name" value="Ubiquitin-like"/>
    <property type="match status" value="1"/>
</dbReference>
<dbReference type="STRING" id="945553.A0A0D2Q5W5"/>
<feature type="compositionally biased region" description="Polar residues" evidence="1">
    <location>
        <begin position="34"/>
        <end position="50"/>
    </location>
</feature>
<feature type="region of interest" description="Disordered" evidence="1">
    <location>
        <begin position="227"/>
        <end position="255"/>
    </location>
</feature>
<name>A0A0D2Q5W5_HYPSF</name>
<feature type="domain" description="Ubiquitin-like" evidence="2">
    <location>
        <begin position="130"/>
        <end position="198"/>
    </location>
</feature>